<dbReference type="PATRIC" id="fig|1648404.4.peg.2298"/>
<dbReference type="InterPro" id="IPR036097">
    <property type="entry name" value="HisK_dim/P_sf"/>
</dbReference>
<evidence type="ECO:0000259" key="8">
    <source>
        <dbReference type="PROSITE" id="PS50112"/>
    </source>
</evidence>
<dbReference type="PROSITE" id="PS50109">
    <property type="entry name" value="HIS_KIN"/>
    <property type="match status" value="1"/>
</dbReference>
<dbReference type="SUPFAM" id="SSF55785">
    <property type="entry name" value="PYP-like sensor domain (PAS domain)"/>
    <property type="match status" value="1"/>
</dbReference>
<dbReference type="PRINTS" id="PR00344">
    <property type="entry name" value="BCTRLSENSOR"/>
</dbReference>
<dbReference type="GO" id="GO:0000155">
    <property type="term" value="F:phosphorelay sensor kinase activity"/>
    <property type="evidence" value="ECO:0007669"/>
    <property type="project" value="InterPro"/>
</dbReference>
<organism evidence="9 10">
    <name type="scientific">Aurantiacibacter atlanticus</name>
    <dbReference type="NCBI Taxonomy" id="1648404"/>
    <lineage>
        <taxon>Bacteria</taxon>
        <taxon>Pseudomonadati</taxon>
        <taxon>Pseudomonadota</taxon>
        <taxon>Alphaproteobacteria</taxon>
        <taxon>Sphingomonadales</taxon>
        <taxon>Erythrobacteraceae</taxon>
        <taxon>Aurantiacibacter</taxon>
    </lineage>
</organism>
<dbReference type="EC" id="2.7.13.3" evidence="2"/>
<accession>A0A0H4VDM9</accession>
<dbReference type="InterPro" id="IPR004358">
    <property type="entry name" value="Sig_transdc_His_kin-like_C"/>
</dbReference>
<dbReference type="Gene3D" id="1.10.287.130">
    <property type="match status" value="1"/>
</dbReference>
<evidence type="ECO:0000256" key="4">
    <source>
        <dbReference type="ARBA" id="ARBA00022679"/>
    </source>
</evidence>
<dbReference type="RefSeq" id="WP_063612426.1">
    <property type="nucleotide sequence ID" value="NZ_CP011310.1"/>
</dbReference>
<reference evidence="9 10" key="1">
    <citation type="journal article" date="2015" name="Int. J. Syst. Evol. Microbiol.">
        <title>Erythrobacter atlanticus sp. nov., a bacterium from ocean sediment able to degrade polycyclic aromatic hydrocarbons.</title>
        <authorList>
            <person name="Zhuang L."/>
            <person name="Liu Y."/>
            <person name="Wang L."/>
            <person name="Wang W."/>
            <person name="Shao Z."/>
        </authorList>
    </citation>
    <scope>NUCLEOTIDE SEQUENCE [LARGE SCALE GENOMIC DNA]</scope>
    <source>
        <strain evidence="10">s21-N3</strain>
    </source>
</reference>
<dbReference type="InterPro" id="IPR036890">
    <property type="entry name" value="HATPase_C_sf"/>
</dbReference>
<dbReference type="SUPFAM" id="SSF55874">
    <property type="entry name" value="ATPase domain of HSP90 chaperone/DNA topoisomerase II/histidine kinase"/>
    <property type="match status" value="1"/>
</dbReference>
<sequence>MSEPGPSEDLQDLYDNAPCGYLSLTPDGHIVKINATLLGWLGYSSQDLMDRHVHDFLSFGGKLAFETHLAPLLRLQGFVHEIALDLVDASGEKLPVIANSAERRGAAGEHLFTRMTVFRAVDRRMFERNLMDAKAKAEALAQEEHEATMLREQFIAVLGHDLRNPLAALKAGTGLLRRPSLDDAMRGRVLEEMEASIARANGLISDVMDFARGWLGSGLPVDLLDGAPVREALEQVVMEQRRISDDKTIEVALDLTHSIRCDSRRIAQLAANLLANAVSHGSANQSIRLSASTTPDSFELCVSNSGEPIPEDAQNHLFEPFFRADFSAREKGLGLGLFIVNEIASAHGGSMKVTSDAQETCFTFAMPRATSD</sequence>
<dbReference type="SMART" id="SM00091">
    <property type="entry name" value="PAS"/>
    <property type="match status" value="1"/>
</dbReference>
<dbReference type="Gene3D" id="3.30.450.20">
    <property type="entry name" value="PAS domain"/>
    <property type="match status" value="1"/>
</dbReference>
<dbReference type="Pfam" id="PF02518">
    <property type="entry name" value="HATPase_c"/>
    <property type="match status" value="1"/>
</dbReference>
<name>A0A0H4VDM9_9SPHN</name>
<dbReference type="InterPro" id="IPR035965">
    <property type="entry name" value="PAS-like_dom_sf"/>
</dbReference>
<reference evidence="10" key="2">
    <citation type="submission" date="2015-04" db="EMBL/GenBank/DDBJ databases">
        <title>The complete genome sequence of Erythrobacter sp. s21-N3.</title>
        <authorList>
            <person name="Zhuang L."/>
            <person name="Liu Y."/>
            <person name="Shao Z."/>
        </authorList>
    </citation>
    <scope>NUCLEOTIDE SEQUENCE [LARGE SCALE GENOMIC DNA]</scope>
    <source>
        <strain evidence="10">s21-N3</strain>
    </source>
</reference>
<dbReference type="CDD" id="cd00082">
    <property type="entry name" value="HisKA"/>
    <property type="match status" value="1"/>
</dbReference>
<evidence type="ECO:0000313" key="9">
    <source>
        <dbReference type="EMBL" id="AKQ42450.1"/>
    </source>
</evidence>
<dbReference type="InterPro" id="IPR050736">
    <property type="entry name" value="Sensor_HK_Regulatory"/>
</dbReference>
<dbReference type="CDD" id="cd00130">
    <property type="entry name" value="PAS"/>
    <property type="match status" value="1"/>
</dbReference>
<keyword evidence="6" id="KW-0902">Two-component regulatory system</keyword>
<evidence type="ECO:0000256" key="6">
    <source>
        <dbReference type="ARBA" id="ARBA00023012"/>
    </source>
</evidence>
<evidence type="ECO:0000256" key="1">
    <source>
        <dbReference type="ARBA" id="ARBA00000085"/>
    </source>
</evidence>
<dbReference type="AlphaFoldDB" id="A0A0H4VDM9"/>
<dbReference type="SUPFAM" id="SSF47384">
    <property type="entry name" value="Homodimeric domain of signal transducing histidine kinase"/>
    <property type="match status" value="1"/>
</dbReference>
<comment type="catalytic activity">
    <reaction evidence="1">
        <text>ATP + protein L-histidine = ADP + protein N-phospho-L-histidine.</text>
        <dbReference type="EC" id="2.7.13.3"/>
    </reaction>
</comment>
<evidence type="ECO:0000259" key="7">
    <source>
        <dbReference type="PROSITE" id="PS50109"/>
    </source>
</evidence>
<dbReference type="PANTHER" id="PTHR43711:SF1">
    <property type="entry name" value="HISTIDINE KINASE 1"/>
    <property type="match status" value="1"/>
</dbReference>
<dbReference type="InterPro" id="IPR003594">
    <property type="entry name" value="HATPase_dom"/>
</dbReference>
<dbReference type="KEGG" id="ery:CP97_11045"/>
<dbReference type="EMBL" id="CP011310">
    <property type="protein sequence ID" value="AKQ42450.1"/>
    <property type="molecule type" value="Genomic_DNA"/>
</dbReference>
<evidence type="ECO:0000256" key="5">
    <source>
        <dbReference type="ARBA" id="ARBA00022777"/>
    </source>
</evidence>
<dbReference type="SMART" id="SM00388">
    <property type="entry name" value="HisKA"/>
    <property type="match status" value="1"/>
</dbReference>
<dbReference type="Pfam" id="PF00512">
    <property type="entry name" value="HisKA"/>
    <property type="match status" value="1"/>
</dbReference>
<dbReference type="InterPro" id="IPR003661">
    <property type="entry name" value="HisK_dim/P_dom"/>
</dbReference>
<feature type="domain" description="PAS" evidence="8">
    <location>
        <begin position="6"/>
        <end position="57"/>
    </location>
</feature>
<protein>
    <recommendedName>
        <fullName evidence="2">histidine kinase</fullName>
        <ecNumber evidence="2">2.7.13.3</ecNumber>
    </recommendedName>
</protein>
<dbReference type="Gene3D" id="3.30.565.10">
    <property type="entry name" value="Histidine kinase-like ATPase, C-terminal domain"/>
    <property type="match status" value="1"/>
</dbReference>
<dbReference type="CDD" id="cd00075">
    <property type="entry name" value="HATPase"/>
    <property type="match status" value="1"/>
</dbReference>
<evidence type="ECO:0000313" key="10">
    <source>
        <dbReference type="Proteomes" id="UP000059113"/>
    </source>
</evidence>
<keyword evidence="10" id="KW-1185">Reference proteome</keyword>
<dbReference type="InterPro" id="IPR000014">
    <property type="entry name" value="PAS"/>
</dbReference>
<evidence type="ECO:0000256" key="3">
    <source>
        <dbReference type="ARBA" id="ARBA00022553"/>
    </source>
</evidence>
<dbReference type="Pfam" id="PF13426">
    <property type="entry name" value="PAS_9"/>
    <property type="match status" value="1"/>
</dbReference>
<proteinExistence type="predicted"/>
<gene>
    <name evidence="9" type="ORF">CP97_11045</name>
</gene>
<dbReference type="SMART" id="SM00387">
    <property type="entry name" value="HATPase_c"/>
    <property type="match status" value="1"/>
</dbReference>
<keyword evidence="4" id="KW-0808">Transferase</keyword>
<feature type="domain" description="Histidine kinase" evidence="7">
    <location>
        <begin position="157"/>
        <end position="370"/>
    </location>
</feature>
<dbReference type="STRING" id="1648404.CP97_11045"/>
<dbReference type="Proteomes" id="UP000059113">
    <property type="component" value="Chromosome"/>
</dbReference>
<evidence type="ECO:0000256" key="2">
    <source>
        <dbReference type="ARBA" id="ARBA00012438"/>
    </source>
</evidence>
<keyword evidence="5 9" id="KW-0418">Kinase</keyword>
<dbReference type="PROSITE" id="PS50112">
    <property type="entry name" value="PAS"/>
    <property type="match status" value="1"/>
</dbReference>
<keyword evidence="3" id="KW-0597">Phosphoprotein</keyword>
<dbReference type="PANTHER" id="PTHR43711">
    <property type="entry name" value="TWO-COMPONENT HISTIDINE KINASE"/>
    <property type="match status" value="1"/>
</dbReference>
<dbReference type="InterPro" id="IPR005467">
    <property type="entry name" value="His_kinase_dom"/>
</dbReference>